<dbReference type="GO" id="GO:0005829">
    <property type="term" value="C:cytosol"/>
    <property type="evidence" value="ECO:0007669"/>
    <property type="project" value="TreeGrafter"/>
</dbReference>
<proteinExistence type="predicted"/>
<accession>K6X8M2</accession>
<dbReference type="PANTHER" id="PTHR30543">
    <property type="entry name" value="CHROMATE REDUCTASE"/>
    <property type="match status" value="1"/>
</dbReference>
<dbReference type="GO" id="GO:0010181">
    <property type="term" value="F:FMN binding"/>
    <property type="evidence" value="ECO:0007669"/>
    <property type="project" value="TreeGrafter"/>
</dbReference>
<evidence type="ECO:0000259" key="1">
    <source>
        <dbReference type="Pfam" id="PF03358"/>
    </source>
</evidence>
<dbReference type="AlphaFoldDB" id="K6X8M2"/>
<gene>
    <name evidence="2" type="ORF">GONAM_54_00390</name>
</gene>
<dbReference type="Proteomes" id="UP000035058">
    <property type="component" value="Unassembled WGS sequence"/>
</dbReference>
<organism evidence="2 3">
    <name type="scientific">Gordonia namibiensis NBRC 108229</name>
    <dbReference type="NCBI Taxonomy" id="1208314"/>
    <lineage>
        <taxon>Bacteria</taxon>
        <taxon>Bacillati</taxon>
        <taxon>Actinomycetota</taxon>
        <taxon>Actinomycetes</taxon>
        <taxon>Mycobacteriales</taxon>
        <taxon>Gordoniaceae</taxon>
        <taxon>Gordonia</taxon>
    </lineage>
</organism>
<dbReference type="EMBL" id="BAHE01000054">
    <property type="protein sequence ID" value="GAC02412.1"/>
    <property type="molecule type" value="Genomic_DNA"/>
</dbReference>
<dbReference type="Gene3D" id="3.40.50.360">
    <property type="match status" value="1"/>
</dbReference>
<reference evidence="2 3" key="1">
    <citation type="submission" date="2012-08" db="EMBL/GenBank/DDBJ databases">
        <title>Whole genome shotgun sequence of Gordonia namibiensis NBRC 108229.</title>
        <authorList>
            <person name="Isaki-Nakamura S."/>
            <person name="Hosoyama A."/>
            <person name="Tsuchikane K."/>
            <person name="Katsumata H."/>
            <person name="Baba S."/>
            <person name="Yamazaki S."/>
            <person name="Fujita N."/>
        </authorList>
    </citation>
    <scope>NUCLEOTIDE SEQUENCE [LARGE SCALE GENOMIC DNA]</scope>
    <source>
        <strain evidence="2 3">NBRC 108229</strain>
    </source>
</reference>
<dbReference type="InterPro" id="IPR029039">
    <property type="entry name" value="Flavoprotein-like_sf"/>
</dbReference>
<evidence type="ECO:0000313" key="3">
    <source>
        <dbReference type="Proteomes" id="UP000035058"/>
    </source>
</evidence>
<dbReference type="InterPro" id="IPR050712">
    <property type="entry name" value="NAD(P)H-dep_reductase"/>
</dbReference>
<name>K6X8M2_9ACTN</name>
<protein>
    <submittedName>
        <fullName evidence="2">Putative oxidoreductase</fullName>
    </submittedName>
</protein>
<evidence type="ECO:0000313" key="2">
    <source>
        <dbReference type="EMBL" id="GAC02412.1"/>
    </source>
</evidence>
<comment type="caution">
    <text evidence="2">The sequence shown here is derived from an EMBL/GenBank/DDBJ whole genome shotgun (WGS) entry which is preliminary data.</text>
</comment>
<dbReference type="InterPro" id="IPR005025">
    <property type="entry name" value="FMN_Rdtase-like_dom"/>
</dbReference>
<dbReference type="SUPFAM" id="SSF52218">
    <property type="entry name" value="Flavoproteins"/>
    <property type="match status" value="1"/>
</dbReference>
<dbReference type="GO" id="GO:0016491">
    <property type="term" value="F:oxidoreductase activity"/>
    <property type="evidence" value="ECO:0007669"/>
    <property type="project" value="InterPro"/>
</dbReference>
<feature type="domain" description="NADPH-dependent FMN reductase-like" evidence="1">
    <location>
        <begin position="2"/>
        <end position="120"/>
    </location>
</feature>
<dbReference type="Pfam" id="PF03358">
    <property type="entry name" value="FMN_red"/>
    <property type="match status" value="1"/>
</dbReference>
<sequence>MLIIASVREGRIGPTVADWFIDQIDPSDLDLEVLDVARASEPDTSELLARADGFVIATPEYNHSYPGHLKVLIDEHGPEWSRKPVMFVSYGGVSGGLRAVEHLRAVFAELHAVGTQTGVVIHAPWEHTVDGRLVLDEVAAASAREAMRELLWWAELLKPTRTSGERGAA</sequence>
<keyword evidence="3" id="KW-1185">Reference proteome</keyword>
<dbReference type="PANTHER" id="PTHR30543:SF21">
    <property type="entry name" value="NAD(P)H-DEPENDENT FMN REDUCTASE LOT6"/>
    <property type="match status" value="1"/>
</dbReference>